<dbReference type="InterPro" id="IPR000412">
    <property type="entry name" value="ABC_2_transport"/>
</dbReference>
<comment type="subcellular location">
    <subcellularLocation>
        <location evidence="1">Cell inner membrane</location>
        <topology evidence="1">Multi-pass membrane protein</topology>
    </subcellularLocation>
    <subcellularLocation>
        <location evidence="9">Cell membrane</location>
        <topology evidence="9">Multi-pass membrane protein</topology>
    </subcellularLocation>
</comment>
<feature type="domain" description="ABC transmembrane type-2" evidence="10">
    <location>
        <begin position="48"/>
        <end position="271"/>
    </location>
</feature>
<evidence type="ECO:0000256" key="6">
    <source>
        <dbReference type="ARBA" id="ARBA00022692"/>
    </source>
</evidence>
<keyword evidence="8 9" id="KW-0472">Membrane</keyword>
<evidence type="ECO:0000256" key="3">
    <source>
        <dbReference type="ARBA" id="ARBA00022448"/>
    </source>
</evidence>
<dbReference type="PROSITE" id="PS51012">
    <property type="entry name" value="ABC_TM2"/>
    <property type="match status" value="1"/>
</dbReference>
<evidence type="ECO:0000256" key="8">
    <source>
        <dbReference type="ARBA" id="ARBA00023136"/>
    </source>
</evidence>
<dbReference type="EMBL" id="AP019367">
    <property type="protein sequence ID" value="BBH50143.1"/>
    <property type="molecule type" value="Genomic_DNA"/>
</dbReference>
<dbReference type="PANTHER" id="PTHR30413:SF8">
    <property type="entry name" value="TRANSPORT PERMEASE PROTEIN"/>
    <property type="match status" value="1"/>
</dbReference>
<dbReference type="RefSeq" id="WP_229059631.1">
    <property type="nucleotide sequence ID" value="NZ_AP019367.1"/>
</dbReference>
<dbReference type="GO" id="GO:0140359">
    <property type="term" value="F:ABC-type transporter activity"/>
    <property type="evidence" value="ECO:0007669"/>
    <property type="project" value="InterPro"/>
</dbReference>
<dbReference type="PRINTS" id="PR00164">
    <property type="entry name" value="ABC2TRNSPORT"/>
</dbReference>
<reference evidence="12" key="1">
    <citation type="submission" date="2018-11" db="EMBL/GenBank/DDBJ databases">
        <title>Comparative genomics of Parolsenella catena and Libanicoccus massiliensis: Reclassification of Libanicoccus massiliensis as Parolsenella massiliensis comb. nov.</title>
        <authorList>
            <person name="Sakamoto M."/>
            <person name="Ikeyama N."/>
            <person name="Murakami T."/>
            <person name="Mori H."/>
            <person name="Yuki M."/>
            <person name="Ohkuma M."/>
        </authorList>
    </citation>
    <scope>NUCLEOTIDE SEQUENCE [LARGE SCALE GENOMIC DNA]</scope>
    <source>
        <strain evidence="12">JCM 31932</strain>
    </source>
</reference>
<keyword evidence="3 9" id="KW-0813">Transport</keyword>
<evidence type="ECO:0000256" key="2">
    <source>
        <dbReference type="ARBA" id="ARBA00007783"/>
    </source>
</evidence>
<proteinExistence type="inferred from homology"/>
<dbReference type="Pfam" id="PF01061">
    <property type="entry name" value="ABC2_membrane"/>
    <property type="match status" value="1"/>
</dbReference>
<dbReference type="InterPro" id="IPR013525">
    <property type="entry name" value="ABC2_TM"/>
</dbReference>
<name>A0A3G9JXN0_9ACTN</name>
<evidence type="ECO:0000259" key="10">
    <source>
        <dbReference type="PROSITE" id="PS51012"/>
    </source>
</evidence>
<evidence type="ECO:0000256" key="9">
    <source>
        <dbReference type="RuleBase" id="RU361157"/>
    </source>
</evidence>
<keyword evidence="5" id="KW-0997">Cell inner membrane</keyword>
<keyword evidence="4 9" id="KW-1003">Cell membrane</keyword>
<accession>A0A3G9JXN0</accession>
<evidence type="ECO:0000256" key="4">
    <source>
        <dbReference type="ARBA" id="ARBA00022475"/>
    </source>
</evidence>
<protein>
    <recommendedName>
        <fullName evidence="9">Transport permease protein</fullName>
    </recommendedName>
</protein>
<feature type="transmembrane region" description="Helical" evidence="9">
    <location>
        <begin position="214"/>
        <end position="235"/>
    </location>
</feature>
<dbReference type="AlphaFoldDB" id="A0A3G9JXN0"/>
<dbReference type="PANTHER" id="PTHR30413">
    <property type="entry name" value="INNER MEMBRANE TRANSPORT PERMEASE"/>
    <property type="match status" value="1"/>
</dbReference>
<evidence type="ECO:0000313" key="12">
    <source>
        <dbReference type="Proteomes" id="UP000273154"/>
    </source>
</evidence>
<dbReference type="Proteomes" id="UP000273154">
    <property type="component" value="Chromosome"/>
</dbReference>
<evidence type="ECO:0000256" key="5">
    <source>
        <dbReference type="ARBA" id="ARBA00022519"/>
    </source>
</evidence>
<keyword evidence="6 9" id="KW-0812">Transmembrane</keyword>
<keyword evidence="7 9" id="KW-1133">Transmembrane helix</keyword>
<feature type="transmembrane region" description="Helical" evidence="9">
    <location>
        <begin position="47"/>
        <end position="71"/>
    </location>
</feature>
<evidence type="ECO:0000256" key="7">
    <source>
        <dbReference type="ARBA" id="ARBA00022989"/>
    </source>
</evidence>
<feature type="transmembrane region" description="Helical" evidence="9">
    <location>
        <begin position="247"/>
        <end position="268"/>
    </location>
</feature>
<evidence type="ECO:0000256" key="1">
    <source>
        <dbReference type="ARBA" id="ARBA00004429"/>
    </source>
</evidence>
<evidence type="ECO:0000313" key="11">
    <source>
        <dbReference type="EMBL" id="BBH50143.1"/>
    </source>
</evidence>
<organism evidence="11 12">
    <name type="scientific">Parolsenella catena</name>
    <dbReference type="NCBI Taxonomy" id="2003188"/>
    <lineage>
        <taxon>Bacteria</taxon>
        <taxon>Bacillati</taxon>
        <taxon>Actinomycetota</taxon>
        <taxon>Coriobacteriia</taxon>
        <taxon>Coriobacteriales</taxon>
        <taxon>Atopobiaceae</taxon>
        <taxon>Parolsenella</taxon>
    </lineage>
</organism>
<dbReference type="InterPro" id="IPR047817">
    <property type="entry name" value="ABC2_TM_bact-type"/>
</dbReference>
<comment type="similarity">
    <text evidence="2 9">Belongs to the ABC-2 integral membrane protein family.</text>
</comment>
<dbReference type="GO" id="GO:0043190">
    <property type="term" value="C:ATP-binding cassette (ABC) transporter complex"/>
    <property type="evidence" value="ECO:0007669"/>
    <property type="project" value="InterPro"/>
</dbReference>
<gene>
    <name evidence="11" type="primary">tagG</name>
    <name evidence="11" type="ORF">Pcatena_07300</name>
</gene>
<feature type="transmembrane region" description="Helical" evidence="9">
    <location>
        <begin position="127"/>
        <end position="147"/>
    </location>
</feature>
<dbReference type="GO" id="GO:0015920">
    <property type="term" value="P:lipopolysaccharide transport"/>
    <property type="evidence" value="ECO:0007669"/>
    <property type="project" value="TreeGrafter"/>
</dbReference>
<sequence length="279" mass="31802">MSQDQTVAGQATVPASEAYAKTGRAKEKFILAQLVGKDFKRKYRRSVLGVVWSVLNPLLMMVVMSLVFSFFLRYDNMEHYPLYLILGNVIWTIFADSTNQGVTSILDAAPLLKKVRINKTVFPVERVLFALVNFAFSLIAVVIVMLWEGVLPTWTVILLPVLLVLLMGFCIGMSLLLSSLAVFFRDIIHLWSVVILAWSYVTPLFWPVSMIAQVPYAFMRVIMLANPMYNYVAFMRMILLNGQPPELITVAMCVFWAVFMLAVGYAVFRKLQRKFILYI</sequence>
<feature type="transmembrane region" description="Helical" evidence="9">
    <location>
        <begin position="153"/>
        <end position="176"/>
    </location>
</feature>
<dbReference type="GeneID" id="88848857"/>
<dbReference type="KEGG" id="pcat:Pcatena_07300"/>
<feature type="transmembrane region" description="Helical" evidence="9">
    <location>
        <begin position="188"/>
        <end position="208"/>
    </location>
</feature>
<keyword evidence="12" id="KW-1185">Reference proteome</keyword>